<evidence type="ECO:0000256" key="5">
    <source>
        <dbReference type="RuleBase" id="RU003509"/>
    </source>
</evidence>
<comment type="subcellular location">
    <subcellularLocation>
        <location evidence="1">Membrane</location>
        <topology evidence="1">Peripheral membrane protein</topology>
    </subcellularLocation>
</comment>
<organism evidence="8 9">
    <name type="scientific">Cyclostephanos tholiformis</name>
    <dbReference type="NCBI Taxonomy" id="382380"/>
    <lineage>
        <taxon>Eukaryota</taxon>
        <taxon>Sar</taxon>
        <taxon>Stramenopiles</taxon>
        <taxon>Ochrophyta</taxon>
        <taxon>Bacillariophyta</taxon>
        <taxon>Coscinodiscophyceae</taxon>
        <taxon>Thalassiosirophycidae</taxon>
        <taxon>Stephanodiscales</taxon>
        <taxon>Stephanodiscaceae</taxon>
        <taxon>Cyclostephanos</taxon>
    </lineage>
</organism>
<dbReference type="Proteomes" id="UP001530377">
    <property type="component" value="Unassembled WGS sequence"/>
</dbReference>
<dbReference type="PANTHER" id="PTHR34963">
    <property type="match status" value="1"/>
</dbReference>
<accession>A0ABD3SSA7</accession>
<dbReference type="GO" id="GO:0015979">
    <property type="term" value="P:photosynthesis"/>
    <property type="evidence" value="ECO:0007669"/>
    <property type="project" value="UniProtKB-KW"/>
</dbReference>
<feature type="chain" id="PRO_5044724989" description="Photosystem II reaction center Psb28 protein" evidence="6">
    <location>
        <begin position="22"/>
        <end position="156"/>
    </location>
</feature>
<dbReference type="EMBL" id="JALLPB020000007">
    <property type="protein sequence ID" value="KAL3827148.1"/>
    <property type="molecule type" value="Genomic_DNA"/>
</dbReference>
<name>A0ABD3SSA7_9STRA</name>
<dbReference type="InterPro" id="IPR005610">
    <property type="entry name" value="PSII_Psb28_class-1"/>
</dbReference>
<evidence type="ECO:0000256" key="3">
    <source>
        <dbReference type="ARBA" id="ARBA00023136"/>
    </source>
</evidence>
<dbReference type="EMBL" id="JALLPB020000096">
    <property type="protein sequence ID" value="KAL3817693.1"/>
    <property type="molecule type" value="Genomic_DNA"/>
</dbReference>
<keyword evidence="6" id="KW-0732">Signal</keyword>
<dbReference type="AlphaFoldDB" id="A0ABD3SSA7"/>
<evidence type="ECO:0000256" key="4">
    <source>
        <dbReference type="ARBA" id="ARBA00023276"/>
    </source>
</evidence>
<keyword evidence="9" id="KW-1185">Reference proteome</keyword>
<dbReference type="Gene3D" id="2.40.30.220">
    <property type="entry name" value="Photosystem II Psb28"/>
    <property type="match status" value="1"/>
</dbReference>
<keyword evidence="3" id="KW-0472">Membrane</keyword>
<comment type="caution">
    <text evidence="8">The sequence shown here is derived from an EMBL/GenBank/DDBJ whole genome shotgun (WGS) entry which is preliminary data.</text>
</comment>
<dbReference type="GO" id="GO:0009523">
    <property type="term" value="C:photosystem II"/>
    <property type="evidence" value="ECO:0007669"/>
    <property type="project" value="UniProtKB-KW"/>
</dbReference>
<dbReference type="NCBIfam" id="TIGR03047">
    <property type="entry name" value="PS_II_psb28"/>
    <property type="match status" value="1"/>
</dbReference>
<reference evidence="8 9" key="1">
    <citation type="submission" date="2024-10" db="EMBL/GenBank/DDBJ databases">
        <title>Updated reference genomes for cyclostephanoid diatoms.</title>
        <authorList>
            <person name="Roberts W.R."/>
            <person name="Alverson A.J."/>
        </authorList>
    </citation>
    <scope>NUCLEOTIDE SEQUENCE [LARGE SCALE GENOMIC DNA]</scope>
    <source>
        <strain evidence="8 9">AJA228-03</strain>
    </source>
</reference>
<evidence type="ECO:0000313" key="9">
    <source>
        <dbReference type="Proteomes" id="UP001530377"/>
    </source>
</evidence>
<comment type="similarity">
    <text evidence="5">Belongs to the Psb28 family.</text>
</comment>
<protein>
    <recommendedName>
        <fullName evidence="5">Photosystem II reaction center Psb28 protein</fullName>
    </recommendedName>
</protein>
<evidence type="ECO:0000256" key="6">
    <source>
        <dbReference type="SAM" id="SignalP"/>
    </source>
</evidence>
<dbReference type="InterPro" id="IPR038676">
    <property type="entry name" value="Psb28_c1_sf"/>
</dbReference>
<evidence type="ECO:0000313" key="7">
    <source>
        <dbReference type="EMBL" id="KAL3817693.1"/>
    </source>
</evidence>
<keyword evidence="4 5" id="KW-0604">Photosystem II</keyword>
<evidence type="ECO:0000256" key="1">
    <source>
        <dbReference type="ARBA" id="ARBA00004170"/>
    </source>
</evidence>
<keyword evidence="2 5" id="KW-0602">Photosynthesis</keyword>
<evidence type="ECO:0000313" key="8">
    <source>
        <dbReference type="EMBL" id="KAL3827148.1"/>
    </source>
</evidence>
<dbReference type="PANTHER" id="PTHR34963:SF2">
    <property type="entry name" value="PHOTOSYSTEM II REACTION CENTER PSB28 PROTEIN, CHLOROPLASTIC"/>
    <property type="match status" value="1"/>
</dbReference>
<sequence>MGLLRSFIVLVPAVMMSAVDAFSASSPALLTPSARLSTSLRAAAEIQFVRGLEEKVVPDIKLTRARDGSSGIATFRFKNPNVFDASTASSGAVTGMFLVDNEGEMSTSSVNASFVNGKPQAIESVLVMKSPEEWDRFMRFMERYGEANGLGFTKAG</sequence>
<gene>
    <name evidence="7" type="ORF">ACHAXA_002842</name>
    <name evidence="8" type="ORF">ACHAXA_006703</name>
</gene>
<proteinExistence type="inferred from homology"/>
<evidence type="ECO:0000256" key="2">
    <source>
        <dbReference type="ARBA" id="ARBA00022531"/>
    </source>
</evidence>
<dbReference type="HAMAP" id="MF_01370">
    <property type="entry name" value="PSII_Psb28"/>
    <property type="match status" value="1"/>
</dbReference>
<feature type="signal peptide" evidence="6">
    <location>
        <begin position="1"/>
        <end position="21"/>
    </location>
</feature>
<dbReference type="Pfam" id="PF03912">
    <property type="entry name" value="Psb28"/>
    <property type="match status" value="1"/>
</dbReference>